<dbReference type="SUPFAM" id="SSF53659">
    <property type="entry name" value="Isocitrate/Isopropylmalate dehydrogenase-like"/>
    <property type="match status" value="1"/>
</dbReference>
<evidence type="ECO:0000256" key="3">
    <source>
        <dbReference type="ARBA" id="ARBA00022516"/>
    </source>
</evidence>
<dbReference type="InterPro" id="IPR012281">
    <property type="entry name" value="Phospholipid_synth_PlsX-like"/>
</dbReference>
<keyword evidence="6 10" id="KW-0594">Phospholipid biosynthesis</keyword>
<proteinExistence type="inferred from homology"/>
<keyword evidence="11" id="KW-0012">Acyltransferase</keyword>
<keyword evidence="5 10" id="KW-0443">Lipid metabolism</keyword>
<dbReference type="EC" id="2.3.1.274" evidence="8 10"/>
<gene>
    <name evidence="10 11" type="primary">plsX</name>
    <name evidence="11" type="ORF">RQL39_00300</name>
</gene>
<comment type="pathway">
    <text evidence="10">Lipid metabolism; phospholipid metabolism.</text>
</comment>
<evidence type="ECO:0000256" key="6">
    <source>
        <dbReference type="ARBA" id="ARBA00023209"/>
    </source>
</evidence>
<evidence type="ECO:0000256" key="2">
    <source>
        <dbReference type="ARBA" id="ARBA00022490"/>
    </source>
</evidence>
<evidence type="ECO:0000256" key="7">
    <source>
        <dbReference type="ARBA" id="ARBA00023264"/>
    </source>
</evidence>
<dbReference type="GO" id="GO:0043811">
    <property type="term" value="F:phosphate:acyl-[acyl carrier protein] acyltransferase activity"/>
    <property type="evidence" value="ECO:0007669"/>
    <property type="project" value="UniProtKB-EC"/>
</dbReference>
<dbReference type="PANTHER" id="PTHR30100:SF1">
    <property type="entry name" value="PHOSPHATE ACYLTRANSFERASE"/>
    <property type="match status" value="1"/>
</dbReference>
<dbReference type="Pfam" id="PF02504">
    <property type="entry name" value="FA_synthesis"/>
    <property type="match status" value="1"/>
</dbReference>
<accession>A0ABZ2H0I4</accession>
<comment type="subunit">
    <text evidence="9 10">Homodimer. Probably interacts with PlsY.</text>
</comment>
<dbReference type="Gene3D" id="3.40.718.10">
    <property type="entry name" value="Isopropylmalate Dehydrogenase"/>
    <property type="match status" value="1"/>
</dbReference>
<reference evidence="11" key="1">
    <citation type="submission" date="2023-09" db="EMBL/GenBank/DDBJ databases">
        <title>Genomes of two closely related lineages of the louse Polyplax serrata with different host specificities.</title>
        <authorList>
            <person name="Martinu J."/>
            <person name="Tarabai H."/>
            <person name="Stefka J."/>
            <person name="Hypsa V."/>
        </authorList>
    </citation>
    <scope>NUCLEOTIDE SEQUENCE [LARGE SCALE GENOMIC DNA]</scope>
    <source>
        <strain evidence="11">98ZLc_SE</strain>
    </source>
</reference>
<keyword evidence="7 10" id="KW-1208">Phospholipid metabolism</keyword>
<evidence type="ECO:0000313" key="12">
    <source>
        <dbReference type="Proteomes" id="UP001368618"/>
    </source>
</evidence>
<evidence type="ECO:0000256" key="8">
    <source>
        <dbReference type="ARBA" id="ARBA00024069"/>
    </source>
</evidence>
<dbReference type="RefSeq" id="WP_338516158.1">
    <property type="nucleotide sequence ID" value="NZ_CP135137.1"/>
</dbReference>
<protein>
    <recommendedName>
        <fullName evidence="8 10">Phosphate acyltransferase</fullName>
        <ecNumber evidence="8 10">2.3.1.274</ecNumber>
    </recommendedName>
    <alternativeName>
        <fullName evidence="10">Acyl-ACP phosphotransacylase</fullName>
    </alternativeName>
    <alternativeName>
        <fullName evidence="10">Acyl-[acyl-carrier-protein]--phosphate acyltransferase</fullName>
    </alternativeName>
    <alternativeName>
        <fullName evidence="10">Phosphate-acyl-ACP acyltransferase</fullName>
    </alternativeName>
</protein>
<keyword evidence="3 10" id="KW-0444">Lipid biosynthesis</keyword>
<sequence>MKKIIIAIDVMGGDYGVKASIPACVHSIKKNSNLKLLLVGNQEQIHMQLKKFNMIKHEQFSIVHTSEEISMNQSPISAIRNKKNSSMHIAIKLIKEKKAHACVSAGNTGALVAISNFFLKTLPGIERPGIMAVFPTITGKTRILDLGANITWNVEHLFQFAIMGTALIEILDKKMNPKVGLLNIGVEDIKGNDQIKLTSYKLKQSKIINYIGYVEGNSVYTGKVDLIICDGFTGNIVLKTNEGLAKLILIKIKELFYKNFFTKLLGVISMPVWLKIKKKMDPIYYNGAILLGLNGIVIKSHGNACEKAFEFAIKEAIKEVENNVIDLLRNRMINYVNKGLLT</sequence>
<comment type="function">
    <text evidence="10">Catalyzes the reversible formation of acyl-phosphate (acyl-PO(4)) from acyl-[acyl-carrier-protein] (acyl-ACP). This enzyme utilizes acyl-ACP as fatty acyl donor, but not acyl-CoA.</text>
</comment>
<dbReference type="PIRSF" id="PIRSF002465">
    <property type="entry name" value="Phsphlp_syn_PlsX"/>
    <property type="match status" value="1"/>
</dbReference>
<dbReference type="Proteomes" id="UP001368618">
    <property type="component" value="Chromosome"/>
</dbReference>
<comment type="similarity">
    <text evidence="10">Belongs to the PlsX family.</text>
</comment>
<evidence type="ECO:0000256" key="1">
    <source>
        <dbReference type="ARBA" id="ARBA00001232"/>
    </source>
</evidence>
<dbReference type="EMBL" id="CP135137">
    <property type="protein sequence ID" value="WWR11604.1"/>
    <property type="molecule type" value="Genomic_DNA"/>
</dbReference>
<evidence type="ECO:0000256" key="4">
    <source>
        <dbReference type="ARBA" id="ARBA00022679"/>
    </source>
</evidence>
<dbReference type="PANTHER" id="PTHR30100">
    <property type="entry name" value="FATTY ACID/PHOSPHOLIPID SYNTHESIS PROTEIN PLSX"/>
    <property type="match status" value="1"/>
</dbReference>
<evidence type="ECO:0000256" key="9">
    <source>
        <dbReference type="ARBA" id="ARBA00046608"/>
    </source>
</evidence>
<evidence type="ECO:0000313" key="11">
    <source>
        <dbReference type="EMBL" id="WWR11604.1"/>
    </source>
</evidence>
<name>A0ABZ2H0I4_9GAMM</name>
<keyword evidence="12" id="KW-1185">Reference proteome</keyword>
<evidence type="ECO:0000256" key="10">
    <source>
        <dbReference type="HAMAP-Rule" id="MF_00019"/>
    </source>
</evidence>
<dbReference type="InterPro" id="IPR003664">
    <property type="entry name" value="FA_synthesis"/>
</dbReference>
<dbReference type="NCBIfam" id="TIGR00182">
    <property type="entry name" value="plsX"/>
    <property type="match status" value="1"/>
</dbReference>
<dbReference type="HAMAP" id="MF_00019">
    <property type="entry name" value="PlsX"/>
    <property type="match status" value="1"/>
</dbReference>
<evidence type="ECO:0000256" key="5">
    <source>
        <dbReference type="ARBA" id="ARBA00023098"/>
    </source>
</evidence>
<keyword evidence="4 10" id="KW-0808">Transferase</keyword>
<comment type="catalytic activity">
    <reaction evidence="1 10">
        <text>a fatty acyl-[ACP] + phosphate = an acyl phosphate + holo-[ACP]</text>
        <dbReference type="Rhea" id="RHEA:42292"/>
        <dbReference type="Rhea" id="RHEA-COMP:9685"/>
        <dbReference type="Rhea" id="RHEA-COMP:14125"/>
        <dbReference type="ChEBI" id="CHEBI:43474"/>
        <dbReference type="ChEBI" id="CHEBI:59918"/>
        <dbReference type="ChEBI" id="CHEBI:64479"/>
        <dbReference type="ChEBI" id="CHEBI:138651"/>
        <dbReference type="EC" id="2.3.1.274"/>
    </reaction>
</comment>
<comment type="subcellular location">
    <subcellularLocation>
        <location evidence="10">Cytoplasm</location>
    </subcellularLocation>
    <text evidence="10">Associated with the membrane possibly through PlsY.</text>
</comment>
<keyword evidence="2 10" id="KW-0963">Cytoplasm</keyword>
<organism evidence="11 12">
    <name type="scientific">Candidatus Legionella polyplacis</name>
    <dbReference type="NCBI Taxonomy" id="2005262"/>
    <lineage>
        <taxon>Bacteria</taxon>
        <taxon>Pseudomonadati</taxon>
        <taxon>Pseudomonadota</taxon>
        <taxon>Gammaproteobacteria</taxon>
        <taxon>Legionellales</taxon>
        <taxon>Legionellaceae</taxon>
        <taxon>Legionella</taxon>
    </lineage>
</organism>